<dbReference type="EMBL" id="JAFEUF010000018">
    <property type="protein sequence ID" value="MBM7053472.1"/>
    <property type="molecule type" value="Genomic_DNA"/>
</dbReference>
<reference evidence="2 3" key="1">
    <citation type="submission" date="2021-02" db="EMBL/GenBank/DDBJ databases">
        <title>Genome Streptomyces sp. RHZ10.</title>
        <authorList>
            <person name="Besaury L."/>
        </authorList>
    </citation>
    <scope>NUCLEOTIDE SEQUENCE [LARGE SCALE GENOMIC DNA]</scope>
    <source>
        <strain evidence="2 3">RHZ10</strain>
    </source>
</reference>
<protein>
    <submittedName>
        <fullName evidence="2">Alpha/beta fold hydrolase</fullName>
    </submittedName>
</protein>
<proteinExistence type="predicted"/>
<comment type="caution">
    <text evidence="2">The sequence shown here is derived from an EMBL/GenBank/DDBJ whole genome shotgun (WGS) entry which is preliminary data.</text>
</comment>
<dbReference type="InterPro" id="IPR045889">
    <property type="entry name" value="MES/HNL"/>
</dbReference>
<accession>A0ABS2HSY0</accession>
<dbReference type="PANTHER" id="PTHR10992">
    <property type="entry name" value="METHYLESTERASE FAMILY MEMBER"/>
    <property type="match status" value="1"/>
</dbReference>
<dbReference type="InterPro" id="IPR000073">
    <property type="entry name" value="AB_hydrolase_1"/>
</dbReference>
<evidence type="ECO:0000313" key="3">
    <source>
        <dbReference type="Proteomes" id="UP000712045"/>
    </source>
</evidence>
<dbReference type="Gene3D" id="3.40.50.1820">
    <property type="entry name" value="alpha/beta hydrolase"/>
    <property type="match status" value="1"/>
</dbReference>
<dbReference type="Proteomes" id="UP000712045">
    <property type="component" value="Unassembled WGS sequence"/>
</dbReference>
<gene>
    <name evidence="2" type="ORF">JS521_06200</name>
</gene>
<evidence type="ECO:0000259" key="1">
    <source>
        <dbReference type="Pfam" id="PF12697"/>
    </source>
</evidence>
<evidence type="ECO:0000313" key="2">
    <source>
        <dbReference type="EMBL" id="MBM7053472.1"/>
    </source>
</evidence>
<keyword evidence="2" id="KW-0378">Hydrolase</keyword>
<dbReference type="Pfam" id="PF12697">
    <property type="entry name" value="Abhydrolase_6"/>
    <property type="match status" value="1"/>
</dbReference>
<keyword evidence="3" id="KW-1185">Reference proteome</keyword>
<name>A0ABS2HSY0_9ACTN</name>
<dbReference type="PANTHER" id="PTHR10992:SF1032">
    <property type="entry name" value="METHYLESTERASE 17"/>
    <property type="match status" value="1"/>
</dbReference>
<sequence length="248" mass="26984">MGDYVLVHGAMHGGWCWRFVRDLLTRAGHRVFTPSLTGQGERRHLLGPDVGVDTHVQDVAGLLHYEDLDEAHLVLHSYAGVLAGPVAERAAGRLASVTFLGAFVVRPGECLLDVEPPETADRYRALAATEGEGRYLPADASFLTQWGITDEALRAWVAPRLTDFPLRCQTDAVDFGPGPLAGLPTAYVQHTRPPLPSLELSLDRARAHGWDIHSVPVGHDMMLEAPETVARLLTRITERGEPGTPEGP</sequence>
<organism evidence="2 3">
    <name type="scientific">Streptomyces durocortorensis</name>
    <dbReference type="NCBI Taxonomy" id="2811104"/>
    <lineage>
        <taxon>Bacteria</taxon>
        <taxon>Bacillati</taxon>
        <taxon>Actinomycetota</taxon>
        <taxon>Actinomycetes</taxon>
        <taxon>Kitasatosporales</taxon>
        <taxon>Streptomycetaceae</taxon>
        <taxon>Streptomyces</taxon>
    </lineage>
</organism>
<dbReference type="RefSeq" id="WP_205081715.1">
    <property type="nucleotide sequence ID" value="NZ_JAFEUF010000018.1"/>
</dbReference>
<dbReference type="SUPFAM" id="SSF53474">
    <property type="entry name" value="alpha/beta-Hydrolases"/>
    <property type="match status" value="1"/>
</dbReference>
<dbReference type="InterPro" id="IPR029058">
    <property type="entry name" value="AB_hydrolase_fold"/>
</dbReference>
<dbReference type="GO" id="GO:0016787">
    <property type="term" value="F:hydrolase activity"/>
    <property type="evidence" value="ECO:0007669"/>
    <property type="project" value="UniProtKB-KW"/>
</dbReference>
<feature type="domain" description="AB hydrolase-1" evidence="1">
    <location>
        <begin position="5"/>
        <end position="231"/>
    </location>
</feature>